<dbReference type="SUPFAM" id="SSF53955">
    <property type="entry name" value="Lysozyme-like"/>
    <property type="match status" value="1"/>
</dbReference>
<evidence type="ECO:0008006" key="3">
    <source>
        <dbReference type="Google" id="ProtNLM"/>
    </source>
</evidence>
<proteinExistence type="predicted"/>
<name>A0A8J2YJW7_9RHOB</name>
<dbReference type="Gene3D" id="1.10.530.10">
    <property type="match status" value="1"/>
</dbReference>
<organism evidence="1 2">
    <name type="scientific">Agaricicola taiwanensis</name>
    <dbReference type="NCBI Taxonomy" id="591372"/>
    <lineage>
        <taxon>Bacteria</taxon>
        <taxon>Pseudomonadati</taxon>
        <taxon>Pseudomonadota</taxon>
        <taxon>Alphaproteobacteria</taxon>
        <taxon>Rhodobacterales</taxon>
        <taxon>Paracoccaceae</taxon>
        <taxon>Agaricicola</taxon>
    </lineage>
</organism>
<evidence type="ECO:0000313" key="2">
    <source>
        <dbReference type="Proteomes" id="UP000602745"/>
    </source>
</evidence>
<keyword evidence="2" id="KW-1185">Reference proteome</keyword>
<dbReference type="InterPro" id="IPR023346">
    <property type="entry name" value="Lysozyme-like_dom_sf"/>
</dbReference>
<dbReference type="AlphaFoldDB" id="A0A8J2YJW7"/>
<dbReference type="RefSeq" id="WP_188410152.1">
    <property type="nucleotide sequence ID" value="NZ_BMCP01000002.1"/>
</dbReference>
<dbReference type="Proteomes" id="UP000602745">
    <property type="component" value="Unassembled WGS sequence"/>
</dbReference>
<dbReference type="EMBL" id="BMCP01000002">
    <property type="protein sequence ID" value="GGE47664.1"/>
    <property type="molecule type" value="Genomic_DNA"/>
</dbReference>
<accession>A0A8J2YJW7</accession>
<reference evidence="1" key="2">
    <citation type="submission" date="2020-09" db="EMBL/GenBank/DDBJ databases">
        <authorList>
            <person name="Sun Q."/>
            <person name="Sedlacek I."/>
        </authorList>
    </citation>
    <scope>NUCLEOTIDE SEQUENCE</scope>
    <source>
        <strain evidence="1">CCM 7684</strain>
    </source>
</reference>
<comment type="caution">
    <text evidence="1">The sequence shown here is derived from an EMBL/GenBank/DDBJ whole genome shotgun (WGS) entry which is preliminary data.</text>
</comment>
<sequence length="320" mass="33391">MFLTSLNDAAQNVTGAVRKAAAATGTGFDYLLKTAFRESGLNPQAKAPTSSAAGAFQFVEQTWLQVMKEDGPRFGLDDQASQIRRSASGRFTVSSPEARSDILALRYDPEVSALLAGAFTERNRESLTGSIGRAPDDGELYAAHFLGAQGAASMIRLAETNPGASAARAFPEAAAANRSIFYADGKARPVAEVLANLKSKHGGTSVTLPVGSSPAATVAAAHAAFEQPAIPETGPVFHSLYRTGHRQPVNAYVERAWSGLVADPQLAQRQAPSENKTVLANAAPLPHSRPAAPSRPGGPLDLSTFLNLATASNARGRGTV</sequence>
<protein>
    <recommendedName>
        <fullName evidence="3">Lytic transglycosylase domain-containing protein</fullName>
    </recommendedName>
</protein>
<evidence type="ECO:0000313" key="1">
    <source>
        <dbReference type="EMBL" id="GGE47664.1"/>
    </source>
</evidence>
<reference evidence="1" key="1">
    <citation type="journal article" date="2014" name="Int. J. Syst. Evol. Microbiol.">
        <title>Complete genome sequence of Corynebacterium casei LMG S-19264T (=DSM 44701T), isolated from a smear-ripened cheese.</title>
        <authorList>
            <consortium name="US DOE Joint Genome Institute (JGI-PGF)"/>
            <person name="Walter F."/>
            <person name="Albersmeier A."/>
            <person name="Kalinowski J."/>
            <person name="Ruckert C."/>
        </authorList>
    </citation>
    <scope>NUCLEOTIDE SEQUENCE</scope>
    <source>
        <strain evidence="1">CCM 7684</strain>
    </source>
</reference>
<gene>
    <name evidence="1" type="ORF">GCM10007276_26130</name>
</gene>